<keyword evidence="1" id="KW-0732">Signal</keyword>
<feature type="signal peptide" evidence="1">
    <location>
        <begin position="1"/>
        <end position="23"/>
    </location>
</feature>
<evidence type="ECO:0000313" key="2">
    <source>
        <dbReference type="EMBL" id="ADH61256.1"/>
    </source>
</evidence>
<dbReference type="Proteomes" id="UP000002064">
    <property type="component" value="Chromosome"/>
</dbReference>
<evidence type="ECO:0000256" key="1">
    <source>
        <dbReference type="SAM" id="SignalP"/>
    </source>
</evidence>
<evidence type="ECO:0000313" key="3">
    <source>
        <dbReference type="Proteomes" id="UP000002064"/>
    </source>
</evidence>
<accession>A0ABM5LR97</accession>
<reference evidence="2 3" key="1">
    <citation type="submission" date="2010-05" db="EMBL/GenBank/DDBJ databases">
        <title>Complete sequence of Thermoanaerobacter mathranii subsp. mathranii mathranii str. A3.</title>
        <authorList>
            <consortium name="US DOE Joint Genome Institute"/>
            <person name="Lucas S."/>
            <person name="Copeland A."/>
            <person name="Lapidus A."/>
            <person name="Cheng J.-F."/>
            <person name="Bruce D."/>
            <person name="Goodwin L."/>
            <person name="Pitluck S."/>
            <person name="Held B."/>
            <person name="Detter J.C."/>
            <person name="Han C."/>
            <person name="Tapia R."/>
            <person name="Land M."/>
            <person name="Hauser L."/>
            <person name="Kyrpides N."/>
            <person name="Mikhailova N."/>
            <person name="Zhou J."/>
            <person name="Hemme C."/>
            <person name="Woyke T."/>
        </authorList>
    </citation>
    <scope>NUCLEOTIDE SEQUENCE [LARGE SCALE GENOMIC DNA]</scope>
    <source>
        <strain evidence="2 3">A3</strain>
    </source>
</reference>
<sequence length="64" mass="6923">MKIVRIFLIATLLLLMVSGTAVAVEKNDITPAIAKKAAIFHILNDIQTDTNSEWKGGKVTLSKA</sequence>
<feature type="chain" id="PRO_5046450490" evidence="1">
    <location>
        <begin position="24"/>
        <end position="64"/>
    </location>
</feature>
<proteinExistence type="predicted"/>
<organism evidence="2 3">
    <name type="scientific">Thermoanaerobacter mathranii subsp. mathranii (strain DSM 11426 / CCUG 53645 / CIP 108742 / A3)</name>
    <dbReference type="NCBI Taxonomy" id="583358"/>
    <lineage>
        <taxon>Bacteria</taxon>
        <taxon>Bacillati</taxon>
        <taxon>Bacillota</taxon>
        <taxon>Clostridia</taxon>
        <taxon>Thermoanaerobacterales</taxon>
        <taxon>Thermoanaerobacteraceae</taxon>
        <taxon>Thermoanaerobacter</taxon>
    </lineage>
</organism>
<dbReference type="RefSeq" id="WP_013150531.1">
    <property type="nucleotide sequence ID" value="NC_014209.1"/>
</dbReference>
<dbReference type="EMBL" id="CP002032">
    <property type="protein sequence ID" value="ADH61256.1"/>
    <property type="molecule type" value="Genomic_DNA"/>
</dbReference>
<protein>
    <submittedName>
        <fullName evidence="2">Uncharacterized protein</fullName>
    </submittedName>
</protein>
<gene>
    <name evidence="2" type="ordered locus">Tmath_1547</name>
</gene>
<name>A0ABM5LR97_THEM3</name>
<keyword evidence="3" id="KW-1185">Reference proteome</keyword>